<dbReference type="SUPFAM" id="SSF48403">
    <property type="entry name" value="Ankyrin repeat"/>
    <property type="match status" value="1"/>
</dbReference>
<dbReference type="InterPro" id="IPR002909">
    <property type="entry name" value="IPT_dom"/>
</dbReference>
<feature type="compositionally biased region" description="Low complexity" evidence="4">
    <location>
        <begin position="81"/>
        <end position="99"/>
    </location>
</feature>
<evidence type="ECO:0000259" key="5">
    <source>
        <dbReference type="Pfam" id="PF01833"/>
    </source>
</evidence>
<feature type="repeat" description="ANK" evidence="3">
    <location>
        <begin position="1043"/>
        <end position="1075"/>
    </location>
</feature>
<feature type="compositionally biased region" description="Low complexity" evidence="4">
    <location>
        <begin position="639"/>
        <end position="648"/>
    </location>
</feature>
<accession>A0A2H1FZ84</accession>
<dbReference type="InterPro" id="IPR014756">
    <property type="entry name" value="Ig_E-set"/>
</dbReference>
<dbReference type="PANTHER" id="PTHR24171:SF8">
    <property type="entry name" value="BRCA1-ASSOCIATED RING DOMAIN PROTEIN 1"/>
    <property type="match status" value="1"/>
</dbReference>
<evidence type="ECO:0000313" key="7">
    <source>
        <dbReference type="EMBL" id="SMR46602.1"/>
    </source>
</evidence>
<name>A0A2H1FZ84_ZYMTR</name>
<dbReference type="GO" id="GO:0004842">
    <property type="term" value="F:ubiquitin-protein transferase activity"/>
    <property type="evidence" value="ECO:0007669"/>
    <property type="project" value="TreeGrafter"/>
</dbReference>
<feature type="region of interest" description="Disordered" evidence="4">
    <location>
        <begin position="799"/>
        <end position="847"/>
    </location>
</feature>
<dbReference type="Pfam" id="PF25603">
    <property type="entry name" value="SPT23_MGA2_DBD"/>
    <property type="match status" value="2"/>
</dbReference>
<dbReference type="InterPro" id="IPR036770">
    <property type="entry name" value="Ankyrin_rpt-contain_sf"/>
</dbReference>
<feature type="domain" description="IPT/TIG" evidence="5">
    <location>
        <begin position="833"/>
        <end position="898"/>
    </location>
</feature>
<evidence type="ECO:0000259" key="6">
    <source>
        <dbReference type="Pfam" id="PF25603"/>
    </source>
</evidence>
<dbReference type="PANTHER" id="PTHR24171">
    <property type="entry name" value="ANKYRIN REPEAT DOMAIN-CONTAINING PROTEIN 39-RELATED"/>
    <property type="match status" value="1"/>
</dbReference>
<gene>
    <name evidence="7" type="ORF">ZT1E4_G3220</name>
</gene>
<dbReference type="SUPFAM" id="SSF81296">
    <property type="entry name" value="E set domains"/>
    <property type="match status" value="1"/>
</dbReference>
<evidence type="ECO:0000313" key="8">
    <source>
        <dbReference type="Proteomes" id="UP000245764"/>
    </source>
</evidence>
<dbReference type="PROSITE" id="PS50297">
    <property type="entry name" value="ANK_REP_REGION"/>
    <property type="match status" value="1"/>
</dbReference>
<dbReference type="AlphaFoldDB" id="A0A2H1FZ84"/>
<feature type="compositionally biased region" description="Basic residues" evidence="4">
    <location>
        <begin position="664"/>
        <end position="676"/>
    </location>
</feature>
<feature type="compositionally biased region" description="Polar residues" evidence="4">
    <location>
        <begin position="280"/>
        <end position="302"/>
    </location>
</feature>
<keyword evidence="2 3" id="KW-0040">ANK repeat</keyword>
<reference evidence="8" key="1">
    <citation type="submission" date="2017-05" db="EMBL/GenBank/DDBJ databases">
        <authorList>
            <person name="Song R."/>
            <person name="Chenine A.L."/>
            <person name="Ruprecht R.M."/>
        </authorList>
    </citation>
    <scope>NUCLEOTIDE SEQUENCE [LARGE SCALE GENOMIC DNA]</scope>
</reference>
<dbReference type="EMBL" id="LT854254">
    <property type="protein sequence ID" value="SMR46602.1"/>
    <property type="molecule type" value="Genomic_DNA"/>
</dbReference>
<dbReference type="Pfam" id="PF01833">
    <property type="entry name" value="TIG"/>
    <property type="match status" value="1"/>
</dbReference>
<evidence type="ECO:0000256" key="1">
    <source>
        <dbReference type="ARBA" id="ARBA00022737"/>
    </source>
</evidence>
<feature type="region of interest" description="Disordered" evidence="4">
    <location>
        <begin position="1"/>
        <end position="121"/>
    </location>
</feature>
<feature type="region of interest" description="Disordered" evidence="4">
    <location>
        <begin position="623"/>
        <end position="679"/>
    </location>
</feature>
<feature type="compositionally biased region" description="Polar residues" evidence="4">
    <location>
        <begin position="820"/>
        <end position="839"/>
    </location>
</feature>
<dbReference type="CDD" id="cd00102">
    <property type="entry name" value="IPT"/>
    <property type="match status" value="1"/>
</dbReference>
<feature type="compositionally biased region" description="Polar residues" evidence="4">
    <location>
        <begin position="649"/>
        <end position="663"/>
    </location>
</feature>
<organism evidence="7 8">
    <name type="scientific">Zymoseptoria tritici ST99CH_1E4</name>
    <dbReference type="NCBI Taxonomy" id="1276532"/>
    <lineage>
        <taxon>Eukaryota</taxon>
        <taxon>Fungi</taxon>
        <taxon>Dikarya</taxon>
        <taxon>Ascomycota</taxon>
        <taxon>Pezizomycotina</taxon>
        <taxon>Dothideomycetes</taxon>
        <taxon>Dothideomycetidae</taxon>
        <taxon>Mycosphaerellales</taxon>
        <taxon>Mycosphaerellaceae</taxon>
        <taxon>Zymoseptoria</taxon>
    </lineage>
</organism>
<sequence>MDSKNMSGNDADWNDMSMFNGTSQFDDGMPAESPFGNSAFNDFTNLDSYDSPVGFSLRTPSKSGPELATGGGAENGQQGTSMLQSGSVESSSQDSSSDSSSRRKRKTGESESPGSDPMQDAMMAGQSRQENMQMGGGLQQQMQSFDQKFAQPMHNLTLEQSLNRGDSNLGQFDYNSAASSPIQPGDFNSAMSLNAHVRMPAANVAAQFAQDSPVQTINPGMFAMGSRDQSPATANMMLNQASPHAIFSTPSSDSQETFTTNANWNAAMAQNPAWPGEFANQLTSPGSMNFTPSPGANGTTPTVRGAPTRTGRSPLHIAPISTKSRVETQINVVMTLEKPPPGVEHLHLPLHTIAKSKLLAKEDFEQSKVLELHTMLVCTSAMHNPQFKERALQRAALQNNDEIQRRAEAARESGDDDRNDGKNLEEAEKPANGGEVRICSNCIQRERKRAGRKKTKREEEQQHWERYETERVVVFNSNEYLPFKPCERNTQQRDVNMGMDSEQYVPPEGSMNVTAAMRIACYCRHQSEKEGFQVIFTLKDIQGNVVAQQMSDSILITDDHKTHPQAFSTGAAGEGYYQNPGFVPNGLPMSQSMVDMSTHVQPFTSSRSAGNLQAMAYGGQFNPHSHVHQLPGSGFASGTTSATMTPTTLSRPASPSNAGQQGPNKKRKSSSFHRKVASGLTMTPRVETSISPVQNMPSALSMGQQFSPANAAFPNQMNQPYMTMPNNNGPAQYFGSGPPTPNESGPFQFNQTQIDTSHIPNNQAYFSHPSSAVPSRASSPVLQQTRANMAAYARQQPIQTPTNSIGNRGSMYANHVPPGSSGNDSNQGQQPYPTITRITPNEGPSAGGTEVAVFGENLIMGLQVAFGDQYAPTQYVSPTSIVTIAPPGRQGSVHLTLVPPPGTGPYPAPSNRPIYRYTAYNEEMMVMALKFLSEQQYGSSDAWQTFAQQSATSFVQSRVNRAGLQQQQQGFGNRMAATATEIEDMLLSILNKADMSESTFPPNYDLQSATGATMLSLACCLGMDQACAALLARGANPDVRDKGGYTPLMHAAVHGRTQIFQLLVARGADASVRSLMGYSAFRIAPEHLRAELRSIVLSTQRRRHSRSTLQTGASYDELPSQVSWDVASASLYESEMDSKSLLSDTSSRVCTGTGIARMTVRDSVSRTTTVGVGARACGRRDAGLMDSDVCEQRPLRLRWRCTSSCRSWLEIWE</sequence>
<feature type="domain" description="SPT23/MGA2-like DNA-binding" evidence="6">
    <location>
        <begin position="315"/>
        <end position="395"/>
    </location>
</feature>
<evidence type="ECO:0000256" key="4">
    <source>
        <dbReference type="SAM" id="MobiDB-lite"/>
    </source>
</evidence>
<dbReference type="GO" id="GO:0085020">
    <property type="term" value="P:protein K6-linked ubiquitination"/>
    <property type="evidence" value="ECO:0007669"/>
    <property type="project" value="TreeGrafter"/>
</dbReference>
<feature type="region of interest" description="Disordered" evidence="4">
    <location>
        <begin position="405"/>
        <end position="432"/>
    </location>
</feature>
<dbReference type="Gene3D" id="1.25.40.20">
    <property type="entry name" value="Ankyrin repeat-containing domain"/>
    <property type="match status" value="1"/>
</dbReference>
<dbReference type="Gene3D" id="2.60.40.10">
    <property type="entry name" value="Immunoglobulins"/>
    <property type="match status" value="1"/>
</dbReference>
<feature type="compositionally biased region" description="Polar residues" evidence="4">
    <location>
        <begin position="35"/>
        <end position="48"/>
    </location>
</feature>
<dbReference type="Proteomes" id="UP000245764">
    <property type="component" value="Chromosome 2"/>
</dbReference>
<dbReference type="PROSITE" id="PS50088">
    <property type="entry name" value="ANK_REPEAT"/>
    <property type="match status" value="2"/>
</dbReference>
<feature type="domain" description="SPT23/MGA2-like DNA-binding" evidence="6">
    <location>
        <begin position="434"/>
        <end position="561"/>
    </location>
</feature>
<dbReference type="InterPro" id="IPR013783">
    <property type="entry name" value="Ig-like_fold"/>
</dbReference>
<evidence type="ECO:0000256" key="3">
    <source>
        <dbReference type="PROSITE-ProRule" id="PRU00023"/>
    </source>
</evidence>
<feature type="compositionally biased region" description="Basic and acidic residues" evidence="4">
    <location>
        <begin position="419"/>
        <end position="429"/>
    </location>
</feature>
<protein>
    <submittedName>
        <fullName evidence="7">Uncharacterized protein</fullName>
    </submittedName>
</protein>
<proteinExistence type="predicted"/>
<keyword evidence="1" id="KW-0677">Repeat</keyword>
<evidence type="ECO:0000256" key="2">
    <source>
        <dbReference type="ARBA" id="ARBA00023043"/>
    </source>
</evidence>
<dbReference type="InterPro" id="IPR057962">
    <property type="entry name" value="SPT23_MGA2_DBD"/>
</dbReference>
<feature type="repeat" description="ANK" evidence="3">
    <location>
        <begin position="1010"/>
        <end position="1042"/>
    </location>
</feature>
<dbReference type="InterPro" id="IPR002110">
    <property type="entry name" value="Ankyrin_rpt"/>
</dbReference>
<feature type="region of interest" description="Disordered" evidence="4">
    <location>
        <begin position="276"/>
        <end position="315"/>
    </location>
</feature>
<dbReference type="SMART" id="SM00248">
    <property type="entry name" value="ANK"/>
    <property type="match status" value="2"/>
</dbReference>
<dbReference type="Pfam" id="PF12796">
    <property type="entry name" value="Ank_2"/>
    <property type="match status" value="1"/>
</dbReference>